<comment type="caution">
    <text evidence="1">The sequence shown here is derived from an EMBL/GenBank/DDBJ whole genome shotgun (WGS) entry which is preliminary data.</text>
</comment>
<protein>
    <recommendedName>
        <fullName evidence="3">Ligand-binding SRPBCC domain-containing protein</fullName>
    </recommendedName>
</protein>
<dbReference type="OrthoDB" id="838246at2"/>
<evidence type="ECO:0000313" key="1">
    <source>
        <dbReference type="EMBL" id="KEO73130.1"/>
    </source>
</evidence>
<dbReference type="InterPro" id="IPR023393">
    <property type="entry name" value="START-like_dom_sf"/>
</dbReference>
<dbReference type="EMBL" id="JMIH01000022">
    <property type="protein sequence ID" value="KEO73130.1"/>
    <property type="molecule type" value="Genomic_DNA"/>
</dbReference>
<dbReference type="RefSeq" id="WP_035074719.1">
    <property type="nucleotide sequence ID" value="NZ_JMIH01000022.1"/>
</dbReference>
<reference evidence="1 2" key="1">
    <citation type="submission" date="2014-04" db="EMBL/GenBank/DDBJ databases">
        <title>Characterization and application of a salt tolerant electro-active bacterium.</title>
        <authorList>
            <person name="Yang L."/>
            <person name="Wei S."/>
            <person name="Tay Q.X.M."/>
        </authorList>
    </citation>
    <scope>NUCLEOTIDE SEQUENCE [LARGE SCALE GENOMIC DNA]</scope>
    <source>
        <strain evidence="1 2">LY1</strain>
    </source>
</reference>
<evidence type="ECO:0008006" key="3">
    <source>
        <dbReference type="Google" id="ProtNLM"/>
    </source>
</evidence>
<name>A0A074KY72_9BACT</name>
<dbReference type="Proteomes" id="UP000027821">
    <property type="component" value="Unassembled WGS sequence"/>
</dbReference>
<sequence length="153" mass="17983">MKISISTLVDRDFISVKNGFNAQLLKSLSPPFPKVTIKIFGGISTSDKVSMELDFLFFKQTWDGIITDHLQTDEEFYFIDKGTRLPFFLKEWQHKHRIINKGGKTLIVDEINYKSMNKLMTALLYPVMIGQFLYRKPIYKRYFSLKNKVVYPK</sequence>
<gene>
    <name evidence="1" type="ORF">EL17_12280</name>
</gene>
<keyword evidence="2" id="KW-1185">Reference proteome</keyword>
<evidence type="ECO:0000313" key="2">
    <source>
        <dbReference type="Proteomes" id="UP000027821"/>
    </source>
</evidence>
<proteinExistence type="predicted"/>
<accession>A0A074KY72</accession>
<dbReference type="STRING" id="1048983.EL17_12280"/>
<dbReference type="Gene3D" id="3.30.530.20">
    <property type="match status" value="1"/>
</dbReference>
<dbReference type="eggNOG" id="COG4276">
    <property type="taxonomic scope" value="Bacteria"/>
</dbReference>
<organism evidence="1 2">
    <name type="scientific">Anditalea andensis</name>
    <dbReference type="NCBI Taxonomy" id="1048983"/>
    <lineage>
        <taxon>Bacteria</taxon>
        <taxon>Pseudomonadati</taxon>
        <taxon>Bacteroidota</taxon>
        <taxon>Cytophagia</taxon>
        <taxon>Cytophagales</taxon>
        <taxon>Cytophagaceae</taxon>
        <taxon>Anditalea</taxon>
    </lineage>
</organism>
<dbReference type="AlphaFoldDB" id="A0A074KY72"/>